<gene>
    <name evidence="4" type="ORF">U6A24_11780</name>
</gene>
<reference evidence="4 5" key="1">
    <citation type="journal article" date="2013" name="Int. J. Syst. Evol. Microbiol.">
        <title>Aquimarina gracilis sp. nov., isolated from the gut microflora of a mussel, Mytilus coruscus, and emended description of Aquimarina spongiae.</title>
        <authorList>
            <person name="Park S.C."/>
            <person name="Choe H.N."/>
            <person name="Baik K.S."/>
            <person name="Seong C.N."/>
        </authorList>
    </citation>
    <scope>NUCLEOTIDE SEQUENCE [LARGE SCALE GENOMIC DNA]</scope>
    <source>
        <strain evidence="4 5">PSC32</strain>
    </source>
</reference>
<dbReference type="PROSITE" id="PS51186">
    <property type="entry name" value="GNAT"/>
    <property type="match status" value="1"/>
</dbReference>
<protein>
    <submittedName>
        <fullName evidence="4">GNAT family N-acetyltransferase</fullName>
    </submittedName>
</protein>
<dbReference type="CDD" id="cd04301">
    <property type="entry name" value="NAT_SF"/>
    <property type="match status" value="1"/>
</dbReference>
<evidence type="ECO:0000313" key="4">
    <source>
        <dbReference type="EMBL" id="MEB3346146.1"/>
    </source>
</evidence>
<evidence type="ECO:0000256" key="1">
    <source>
        <dbReference type="ARBA" id="ARBA00022679"/>
    </source>
</evidence>
<evidence type="ECO:0000313" key="5">
    <source>
        <dbReference type="Proteomes" id="UP001327027"/>
    </source>
</evidence>
<name>A0ABU5ZWA6_9FLAO</name>
<dbReference type="EMBL" id="JAYKLX010000005">
    <property type="protein sequence ID" value="MEB3346146.1"/>
    <property type="molecule type" value="Genomic_DNA"/>
</dbReference>
<keyword evidence="5" id="KW-1185">Reference proteome</keyword>
<sequence length="146" mass="17047">MTVEIRKALPNDFEEVHRLIKEFATFIKTPEKVKITPEQMVKDQGIFNCLVAIDEDEIIGFATYFFSYYSWTGKAIYLDDLYVKDAYRGDGIGTQLFDKVIEKGKEENCYKMKWQVSNWNNKAQEFYKSKGAIIDDVEVNCDLILK</sequence>
<dbReference type="Proteomes" id="UP001327027">
    <property type="component" value="Unassembled WGS sequence"/>
</dbReference>
<accession>A0ABU5ZWA6</accession>
<dbReference type="PANTHER" id="PTHR10545:SF29">
    <property type="entry name" value="GH14572P-RELATED"/>
    <property type="match status" value="1"/>
</dbReference>
<dbReference type="Gene3D" id="3.40.630.30">
    <property type="match status" value="1"/>
</dbReference>
<dbReference type="InterPro" id="IPR051016">
    <property type="entry name" value="Diverse_Substrate_AcTransf"/>
</dbReference>
<dbReference type="SUPFAM" id="SSF55729">
    <property type="entry name" value="Acyl-CoA N-acyltransferases (Nat)"/>
    <property type="match status" value="1"/>
</dbReference>
<dbReference type="RefSeq" id="WP_324180171.1">
    <property type="nucleotide sequence ID" value="NZ_BAABAW010000006.1"/>
</dbReference>
<dbReference type="InterPro" id="IPR000182">
    <property type="entry name" value="GNAT_dom"/>
</dbReference>
<proteinExistence type="predicted"/>
<dbReference type="Pfam" id="PF00583">
    <property type="entry name" value="Acetyltransf_1"/>
    <property type="match status" value="1"/>
</dbReference>
<keyword evidence="2" id="KW-0012">Acyltransferase</keyword>
<dbReference type="InterPro" id="IPR016181">
    <property type="entry name" value="Acyl_CoA_acyltransferase"/>
</dbReference>
<dbReference type="PANTHER" id="PTHR10545">
    <property type="entry name" value="DIAMINE N-ACETYLTRANSFERASE"/>
    <property type="match status" value="1"/>
</dbReference>
<evidence type="ECO:0000256" key="2">
    <source>
        <dbReference type="ARBA" id="ARBA00023315"/>
    </source>
</evidence>
<organism evidence="4 5">
    <name type="scientific">Aquimarina gracilis</name>
    <dbReference type="NCBI Taxonomy" id="874422"/>
    <lineage>
        <taxon>Bacteria</taxon>
        <taxon>Pseudomonadati</taxon>
        <taxon>Bacteroidota</taxon>
        <taxon>Flavobacteriia</taxon>
        <taxon>Flavobacteriales</taxon>
        <taxon>Flavobacteriaceae</taxon>
        <taxon>Aquimarina</taxon>
    </lineage>
</organism>
<feature type="domain" description="N-acetyltransferase" evidence="3">
    <location>
        <begin position="3"/>
        <end position="146"/>
    </location>
</feature>
<evidence type="ECO:0000259" key="3">
    <source>
        <dbReference type="PROSITE" id="PS51186"/>
    </source>
</evidence>
<comment type="caution">
    <text evidence="4">The sequence shown here is derived from an EMBL/GenBank/DDBJ whole genome shotgun (WGS) entry which is preliminary data.</text>
</comment>
<keyword evidence="1" id="KW-0808">Transferase</keyword>